<evidence type="ECO:0000313" key="1">
    <source>
        <dbReference type="EMBL" id="OUS42286.1"/>
    </source>
</evidence>
<gene>
    <name evidence="1" type="ORF">BE221DRAFT_63533</name>
</gene>
<name>A0A1Y5HYC5_OSTTA</name>
<sequence length="186" mass="21117">RATKRKGVCPEGISRPIVKGSIIVTRASGNVTRRAPLFGPTFRGESLPFGRRRRRSAADESKHNIHHLSTETNAAWESVYIFSYMKAFAAELRAESWGRRTPPIRFVVSVLSGGENKGDGLSVEPWRFYKSSRFLRSSTTTLRLFFSAFARLTDFFHFARADDVIDQSSRCVLDSYDSLLAFLWFP</sequence>
<dbReference type="AlphaFoldDB" id="A0A1Y5HYC5"/>
<accession>A0A1Y5HYC5</accession>
<dbReference type="EMBL" id="KZ155839">
    <property type="protein sequence ID" value="OUS42286.1"/>
    <property type="molecule type" value="Genomic_DNA"/>
</dbReference>
<feature type="non-terminal residue" evidence="1">
    <location>
        <position position="1"/>
    </location>
</feature>
<organism evidence="1">
    <name type="scientific">Ostreococcus tauri</name>
    <name type="common">Marine green alga</name>
    <dbReference type="NCBI Taxonomy" id="70448"/>
    <lineage>
        <taxon>Eukaryota</taxon>
        <taxon>Viridiplantae</taxon>
        <taxon>Chlorophyta</taxon>
        <taxon>Mamiellophyceae</taxon>
        <taxon>Mamiellales</taxon>
        <taxon>Bathycoccaceae</taxon>
        <taxon>Ostreococcus</taxon>
    </lineage>
</organism>
<protein>
    <submittedName>
        <fullName evidence="1">Uncharacterized protein</fullName>
    </submittedName>
</protein>
<reference evidence="1" key="1">
    <citation type="submission" date="2017-04" db="EMBL/GenBank/DDBJ databases">
        <title>Population genomics of picophytoplankton unveils novel chromosome hypervariability.</title>
        <authorList>
            <consortium name="DOE Joint Genome Institute"/>
            <person name="Blanc-Mathieu R."/>
            <person name="Krasovec M."/>
            <person name="Hebrard M."/>
            <person name="Yau S."/>
            <person name="Desgranges E."/>
            <person name="Martin J."/>
            <person name="Schackwitz W."/>
            <person name="Kuo A."/>
            <person name="Salin G."/>
            <person name="Donnadieu C."/>
            <person name="Desdevises Y."/>
            <person name="Sanchez-Ferandin S."/>
            <person name="Moreau H."/>
            <person name="Rivals E."/>
            <person name="Grigoriev I.V."/>
            <person name="Grimsley N."/>
            <person name="Eyre-Walker A."/>
            <person name="Piganeau G."/>
        </authorList>
    </citation>
    <scope>NUCLEOTIDE SEQUENCE [LARGE SCALE GENOMIC DNA]</scope>
    <source>
        <strain evidence="1">RCC 1115</strain>
    </source>
</reference>
<proteinExistence type="predicted"/>
<dbReference type="Proteomes" id="UP000195557">
    <property type="component" value="Unassembled WGS sequence"/>
</dbReference>